<dbReference type="AlphaFoldDB" id="A0A2T0S8T2"/>
<evidence type="ECO:0000313" key="1">
    <source>
        <dbReference type="EMBL" id="PRY29812.1"/>
    </source>
</evidence>
<dbReference type="Proteomes" id="UP000238375">
    <property type="component" value="Unassembled WGS sequence"/>
</dbReference>
<keyword evidence="2" id="KW-1185">Reference proteome</keyword>
<organism evidence="1 2">
    <name type="scientific">Spirosoma oryzae</name>
    <dbReference type="NCBI Taxonomy" id="1469603"/>
    <lineage>
        <taxon>Bacteria</taxon>
        <taxon>Pseudomonadati</taxon>
        <taxon>Bacteroidota</taxon>
        <taxon>Cytophagia</taxon>
        <taxon>Cytophagales</taxon>
        <taxon>Cytophagaceae</taxon>
        <taxon>Spirosoma</taxon>
    </lineage>
</organism>
<name>A0A2T0S8T2_9BACT</name>
<protein>
    <submittedName>
        <fullName evidence="1">Uncharacterized protein</fullName>
    </submittedName>
</protein>
<comment type="caution">
    <text evidence="1">The sequence shown here is derived from an EMBL/GenBank/DDBJ whole genome shotgun (WGS) entry which is preliminary data.</text>
</comment>
<sequence length="113" mass="12536">MLYNNALLVKILDAVGRLTAAILSRPSGNTSRVKNFYDQSNISSGQSYQHNFQTDFGQLPNSYRLRVTAWDTDGYQIAGIRATPTDGNNAKVYFDDGSSPFTGDIQFYITTNP</sequence>
<accession>A0A2T0S8T2</accession>
<reference evidence="1 2" key="1">
    <citation type="submission" date="2018-03" db="EMBL/GenBank/DDBJ databases">
        <title>Genomic Encyclopedia of Archaeal and Bacterial Type Strains, Phase II (KMG-II): from individual species to whole genera.</title>
        <authorList>
            <person name="Goeker M."/>
        </authorList>
    </citation>
    <scope>NUCLEOTIDE SEQUENCE [LARGE SCALE GENOMIC DNA]</scope>
    <source>
        <strain evidence="1 2">DSM 28354</strain>
    </source>
</reference>
<evidence type="ECO:0000313" key="2">
    <source>
        <dbReference type="Proteomes" id="UP000238375"/>
    </source>
</evidence>
<gene>
    <name evidence="1" type="ORF">CLV58_12574</name>
</gene>
<dbReference type="EMBL" id="PVTE01000025">
    <property type="protein sequence ID" value="PRY29812.1"/>
    <property type="molecule type" value="Genomic_DNA"/>
</dbReference>
<proteinExistence type="predicted"/>
<dbReference type="RefSeq" id="WP_106140091.1">
    <property type="nucleotide sequence ID" value="NZ_PVTE01000025.1"/>
</dbReference>